<dbReference type="Pfam" id="PF13417">
    <property type="entry name" value="GST_N_3"/>
    <property type="match status" value="1"/>
</dbReference>
<keyword evidence="4" id="KW-1185">Reference proteome</keyword>
<dbReference type="EMBL" id="CP047475">
    <property type="protein sequence ID" value="QIA63549.1"/>
    <property type="molecule type" value="Genomic_DNA"/>
</dbReference>
<dbReference type="Gene3D" id="3.40.30.10">
    <property type="entry name" value="Glutaredoxin"/>
    <property type="match status" value="1"/>
</dbReference>
<protein>
    <submittedName>
        <fullName evidence="3">Glutathione S-transferase</fullName>
    </submittedName>
</protein>
<evidence type="ECO:0000259" key="2">
    <source>
        <dbReference type="PROSITE" id="PS50405"/>
    </source>
</evidence>
<dbReference type="SUPFAM" id="SSF52833">
    <property type="entry name" value="Thioredoxin-like"/>
    <property type="match status" value="1"/>
</dbReference>
<dbReference type="GO" id="GO:0016740">
    <property type="term" value="F:transferase activity"/>
    <property type="evidence" value="ECO:0007669"/>
    <property type="project" value="UniProtKB-KW"/>
</dbReference>
<keyword evidence="3" id="KW-0808">Transferase</keyword>
<dbReference type="Gene3D" id="1.20.1050.10">
    <property type="match status" value="1"/>
</dbReference>
<evidence type="ECO:0000313" key="4">
    <source>
        <dbReference type="Proteomes" id="UP000464262"/>
    </source>
</evidence>
<sequence length="233" mass="27290">MTKQPYPILYSLHNCPYAIRARMALVKAKQVVEIRSIKLSNKPIEMVEVSPKGSVPVLVLPKPMNDEPLLVIDESLDIMLWALNKSDPYNLLQQTHRNELDEMLDFIKHFENRFIPALEAYAAAKRYHQENRAELRKVCEGELVQLEGLLNKHRFLLSDKESLVDIALVPFIRKLARVDKPWFRDGPFPYVRDWLNGYLNSRLFSEVMTQYDIWHEHQNAVYFGDKNKLGNKK</sequence>
<dbReference type="PANTHER" id="PTHR43968">
    <property type="match status" value="1"/>
</dbReference>
<dbReference type="InterPro" id="IPR004045">
    <property type="entry name" value="Glutathione_S-Trfase_N"/>
</dbReference>
<dbReference type="AlphaFoldDB" id="A0A7Z2T368"/>
<gene>
    <name evidence="3" type="ORF">GT360_08460</name>
</gene>
<dbReference type="PROSITE" id="PS50404">
    <property type="entry name" value="GST_NTER"/>
    <property type="match status" value="1"/>
</dbReference>
<dbReference type="CDD" id="cd03196">
    <property type="entry name" value="GST_C_5"/>
    <property type="match status" value="1"/>
</dbReference>
<dbReference type="Pfam" id="PF13410">
    <property type="entry name" value="GST_C_2"/>
    <property type="match status" value="1"/>
</dbReference>
<dbReference type="GO" id="GO:0005737">
    <property type="term" value="C:cytoplasm"/>
    <property type="evidence" value="ECO:0007669"/>
    <property type="project" value="TreeGrafter"/>
</dbReference>
<name>A0A7Z2T368_9VIBR</name>
<evidence type="ECO:0000259" key="1">
    <source>
        <dbReference type="PROSITE" id="PS50404"/>
    </source>
</evidence>
<dbReference type="SFLD" id="SFLDS00019">
    <property type="entry name" value="Glutathione_Transferase_(cytos"/>
    <property type="match status" value="1"/>
</dbReference>
<reference evidence="3 4" key="1">
    <citation type="submission" date="2020-01" db="EMBL/GenBank/DDBJ databases">
        <title>Whole genome and functional gene identification of agarase of Vibrio HN897.</title>
        <authorList>
            <person name="Liu Y."/>
            <person name="Zhao Z."/>
        </authorList>
    </citation>
    <scope>NUCLEOTIDE SEQUENCE [LARGE SCALE GENOMIC DNA]</scope>
    <source>
        <strain evidence="3 4">HN897</strain>
    </source>
</reference>
<dbReference type="InterPro" id="IPR010987">
    <property type="entry name" value="Glutathione-S-Trfase_C-like"/>
</dbReference>
<dbReference type="InterPro" id="IPR050983">
    <property type="entry name" value="GST_Omega/HSP26"/>
</dbReference>
<dbReference type="KEGG" id="vas:GT360_08460"/>
<dbReference type="SUPFAM" id="SSF47616">
    <property type="entry name" value="GST C-terminal domain-like"/>
    <property type="match status" value="1"/>
</dbReference>
<feature type="domain" description="GST N-terminal" evidence="1">
    <location>
        <begin position="5"/>
        <end position="90"/>
    </location>
</feature>
<proteinExistence type="predicted"/>
<dbReference type="PROSITE" id="PS50405">
    <property type="entry name" value="GST_CTER"/>
    <property type="match status" value="1"/>
</dbReference>
<dbReference type="RefSeq" id="WP_164648442.1">
    <property type="nucleotide sequence ID" value="NZ_CP047475.1"/>
</dbReference>
<dbReference type="InterPro" id="IPR040079">
    <property type="entry name" value="Glutathione_S-Trfase"/>
</dbReference>
<feature type="domain" description="GST C-terminal" evidence="2">
    <location>
        <begin position="93"/>
        <end position="223"/>
    </location>
</feature>
<dbReference type="Proteomes" id="UP000464262">
    <property type="component" value="Chromosome 1"/>
</dbReference>
<dbReference type="PANTHER" id="PTHR43968:SF6">
    <property type="entry name" value="GLUTATHIONE S-TRANSFERASE OMEGA"/>
    <property type="match status" value="1"/>
</dbReference>
<dbReference type="InterPro" id="IPR036249">
    <property type="entry name" value="Thioredoxin-like_sf"/>
</dbReference>
<evidence type="ECO:0000313" key="3">
    <source>
        <dbReference type="EMBL" id="QIA63549.1"/>
    </source>
</evidence>
<accession>A0A7Z2T368</accession>
<dbReference type="InterPro" id="IPR036282">
    <property type="entry name" value="Glutathione-S-Trfase_C_sf"/>
</dbReference>
<organism evidence="3 4">
    <name type="scientific">Vibrio astriarenae</name>
    <dbReference type="NCBI Taxonomy" id="1481923"/>
    <lineage>
        <taxon>Bacteria</taxon>
        <taxon>Pseudomonadati</taxon>
        <taxon>Pseudomonadota</taxon>
        <taxon>Gammaproteobacteria</taxon>
        <taxon>Vibrionales</taxon>
        <taxon>Vibrionaceae</taxon>
        <taxon>Vibrio</taxon>
    </lineage>
</organism>